<sequence>MSDEQPRLPAVTVIVPVRDDPRLRDCLAALQRQDYPAELIDVVVADNGSRTDVAAALEPSGPVPTRLVREPRGGSYTARNAALRVATGAVLAFTDADCRPDPGWVSAAVAALTPGTGIVAGRVRVYARDARRPHPVEAYELLHAFPQRTYVSRGGACVTANLVTTREVVDAAGPFLDDLMSGADIEWSQRVNRLGFRTRYVPEAVVAHPARSSFGQVRAKLVRVMSGRAERDRLEGRAQPPGRPPARAWIPPLGAFRRAARSRELPTARAKAALIVGEFHHRYVSAWIASRMAAENRRADSVLALRDSVDE</sequence>
<organism evidence="2 3">
    <name type="scientific">Jiangella alba</name>
    <dbReference type="NCBI Taxonomy" id="561176"/>
    <lineage>
        <taxon>Bacteria</taxon>
        <taxon>Bacillati</taxon>
        <taxon>Actinomycetota</taxon>
        <taxon>Actinomycetes</taxon>
        <taxon>Jiangellales</taxon>
        <taxon>Jiangellaceae</taxon>
        <taxon>Jiangella</taxon>
    </lineage>
</organism>
<dbReference type="Pfam" id="PF00535">
    <property type="entry name" value="Glycos_transf_2"/>
    <property type="match status" value="1"/>
</dbReference>
<dbReference type="RefSeq" id="WP_074946748.1">
    <property type="nucleotide sequence ID" value="NZ_FNUC01000004.1"/>
</dbReference>
<dbReference type="PANTHER" id="PTHR43685">
    <property type="entry name" value="GLYCOSYLTRANSFERASE"/>
    <property type="match status" value="1"/>
</dbReference>
<dbReference type="InterPro" id="IPR001173">
    <property type="entry name" value="Glyco_trans_2-like"/>
</dbReference>
<dbReference type="EMBL" id="FNUC01000004">
    <property type="protein sequence ID" value="SEF17184.1"/>
    <property type="molecule type" value="Genomic_DNA"/>
</dbReference>
<proteinExistence type="predicted"/>
<feature type="domain" description="Glycosyltransferase 2-like" evidence="1">
    <location>
        <begin position="12"/>
        <end position="140"/>
    </location>
</feature>
<dbReference type="InterPro" id="IPR029044">
    <property type="entry name" value="Nucleotide-diphossugar_trans"/>
</dbReference>
<protein>
    <submittedName>
        <fullName evidence="2">Glycosyltransferase like family 2</fullName>
    </submittedName>
</protein>
<keyword evidence="3" id="KW-1185">Reference proteome</keyword>
<dbReference type="GO" id="GO:0016740">
    <property type="term" value="F:transferase activity"/>
    <property type="evidence" value="ECO:0007669"/>
    <property type="project" value="UniProtKB-KW"/>
</dbReference>
<dbReference type="CDD" id="cd00761">
    <property type="entry name" value="Glyco_tranf_GTA_type"/>
    <property type="match status" value="1"/>
</dbReference>
<gene>
    <name evidence="2" type="ORF">SAMN04488561_5742</name>
</gene>
<dbReference type="AlphaFoldDB" id="A0A1H5PU70"/>
<accession>A0A1H5PU70</accession>
<dbReference type="PANTHER" id="PTHR43685:SF2">
    <property type="entry name" value="GLYCOSYLTRANSFERASE 2-LIKE DOMAIN-CONTAINING PROTEIN"/>
    <property type="match status" value="1"/>
</dbReference>
<dbReference type="STRING" id="561176.SAMN04488561_5742"/>
<dbReference type="Proteomes" id="UP000181980">
    <property type="component" value="Unassembled WGS sequence"/>
</dbReference>
<name>A0A1H5PU70_9ACTN</name>
<dbReference type="SUPFAM" id="SSF53448">
    <property type="entry name" value="Nucleotide-diphospho-sugar transferases"/>
    <property type="match status" value="1"/>
</dbReference>
<keyword evidence="2" id="KW-0808">Transferase</keyword>
<evidence type="ECO:0000259" key="1">
    <source>
        <dbReference type="Pfam" id="PF00535"/>
    </source>
</evidence>
<reference evidence="3" key="1">
    <citation type="submission" date="2016-10" db="EMBL/GenBank/DDBJ databases">
        <authorList>
            <person name="Varghese N."/>
            <person name="Submissions S."/>
        </authorList>
    </citation>
    <scope>NUCLEOTIDE SEQUENCE [LARGE SCALE GENOMIC DNA]</scope>
    <source>
        <strain evidence="3">DSM 45237</strain>
    </source>
</reference>
<evidence type="ECO:0000313" key="2">
    <source>
        <dbReference type="EMBL" id="SEF17184.1"/>
    </source>
</evidence>
<evidence type="ECO:0000313" key="3">
    <source>
        <dbReference type="Proteomes" id="UP000181980"/>
    </source>
</evidence>
<dbReference type="InterPro" id="IPR050834">
    <property type="entry name" value="Glycosyltransf_2"/>
</dbReference>
<dbReference type="Gene3D" id="3.90.550.10">
    <property type="entry name" value="Spore Coat Polysaccharide Biosynthesis Protein SpsA, Chain A"/>
    <property type="match status" value="1"/>
</dbReference>